<dbReference type="Proteomes" id="UP000317663">
    <property type="component" value="Unassembled WGS sequence"/>
</dbReference>
<comment type="caution">
    <text evidence="2">The sequence shown here is derived from an EMBL/GenBank/DDBJ whole genome shotgun (WGS) entry which is preliminary data.</text>
</comment>
<keyword evidence="1" id="KW-0472">Membrane</keyword>
<dbReference type="EMBL" id="RCZD01000011">
    <property type="protein sequence ID" value="TPG58272.1"/>
    <property type="molecule type" value="Genomic_DNA"/>
</dbReference>
<feature type="transmembrane region" description="Helical" evidence="1">
    <location>
        <begin position="114"/>
        <end position="136"/>
    </location>
</feature>
<reference evidence="2 3" key="1">
    <citation type="journal article" date="2019" name="Environ. Microbiol.">
        <title>Species interactions and distinct microbial communities in high Arctic permafrost affected cryosols are associated with the CH4 and CO2 gas fluxes.</title>
        <authorList>
            <person name="Altshuler I."/>
            <person name="Hamel J."/>
            <person name="Turney S."/>
            <person name="Magnuson E."/>
            <person name="Levesque R."/>
            <person name="Greer C."/>
            <person name="Whyte L.G."/>
        </authorList>
    </citation>
    <scope>NUCLEOTIDE SEQUENCE [LARGE SCALE GENOMIC DNA]</scope>
    <source>
        <strain evidence="2 3">E4</strain>
    </source>
</reference>
<evidence type="ECO:0000313" key="2">
    <source>
        <dbReference type="EMBL" id="TPG58272.1"/>
    </source>
</evidence>
<dbReference type="AlphaFoldDB" id="A0A502G9H0"/>
<evidence type="ECO:0000313" key="3">
    <source>
        <dbReference type="Proteomes" id="UP000317663"/>
    </source>
</evidence>
<dbReference type="RefSeq" id="WP_140474312.1">
    <property type="nucleotide sequence ID" value="NZ_RCZD01000011.1"/>
</dbReference>
<keyword evidence="1" id="KW-0812">Transmembrane</keyword>
<protein>
    <recommendedName>
        <fullName evidence="4">DUF4145 domain-containing protein</fullName>
    </recommendedName>
</protein>
<gene>
    <name evidence="2" type="ORF">EAH77_18675</name>
</gene>
<organism evidence="2 3">
    <name type="scientific">Ewingella americana</name>
    <dbReference type="NCBI Taxonomy" id="41202"/>
    <lineage>
        <taxon>Bacteria</taxon>
        <taxon>Pseudomonadati</taxon>
        <taxon>Pseudomonadota</taxon>
        <taxon>Gammaproteobacteria</taxon>
        <taxon>Enterobacterales</taxon>
        <taxon>Yersiniaceae</taxon>
        <taxon>Ewingella</taxon>
    </lineage>
</organism>
<keyword evidence="1" id="KW-1133">Transmembrane helix</keyword>
<proteinExistence type="predicted"/>
<name>A0A502G9H0_9GAMM</name>
<evidence type="ECO:0008006" key="4">
    <source>
        <dbReference type="Google" id="ProtNLM"/>
    </source>
</evidence>
<accession>A0A502G9H0</accession>
<evidence type="ECO:0000256" key="1">
    <source>
        <dbReference type="SAM" id="Phobius"/>
    </source>
</evidence>
<keyword evidence="3" id="KW-1185">Reference proteome</keyword>
<sequence length="144" mass="16065">MGQEELRGTLIKRGAVIEKALKGLGAQGQGLKQLTLSVDDQLTPEVRAALRHITHLRNAAAHDADFSVDAQNRAKLEQNLTIVNRFFAQLPRKTRSSRKNAQSRQRPASRVRRGVRLFFIALVIAAGYFLFTGNLFPGNWFPGK</sequence>